<evidence type="ECO:0000256" key="8">
    <source>
        <dbReference type="ARBA" id="ARBA00022801"/>
    </source>
</evidence>
<feature type="domain" description="PCI" evidence="12">
    <location>
        <begin position="1009"/>
        <end position="1190"/>
    </location>
</feature>
<evidence type="ECO:0000256" key="4">
    <source>
        <dbReference type="ARBA" id="ARBA00022679"/>
    </source>
</evidence>
<dbReference type="CDD" id="cd09274">
    <property type="entry name" value="RNase_HI_RT_Ty3"/>
    <property type="match status" value="1"/>
</dbReference>
<organism evidence="14 15">
    <name type="scientific">Ranitomeya imitator</name>
    <name type="common">mimic poison frog</name>
    <dbReference type="NCBI Taxonomy" id="111125"/>
    <lineage>
        <taxon>Eukaryota</taxon>
        <taxon>Metazoa</taxon>
        <taxon>Chordata</taxon>
        <taxon>Craniata</taxon>
        <taxon>Vertebrata</taxon>
        <taxon>Euteleostomi</taxon>
        <taxon>Amphibia</taxon>
        <taxon>Batrachia</taxon>
        <taxon>Anura</taxon>
        <taxon>Neobatrachia</taxon>
        <taxon>Hyloidea</taxon>
        <taxon>Dendrobatidae</taxon>
        <taxon>Dendrobatinae</taxon>
        <taxon>Ranitomeya</taxon>
    </lineage>
</organism>
<evidence type="ECO:0000259" key="12">
    <source>
        <dbReference type="PROSITE" id="PS50250"/>
    </source>
</evidence>
<evidence type="ECO:0000256" key="9">
    <source>
        <dbReference type="ARBA" id="ARBA00022918"/>
    </source>
</evidence>
<dbReference type="Proteomes" id="UP001176940">
    <property type="component" value="Unassembled WGS sequence"/>
</dbReference>
<evidence type="ECO:0000313" key="15">
    <source>
        <dbReference type="Proteomes" id="UP001176940"/>
    </source>
</evidence>
<feature type="domain" description="Reverse transcriptase" evidence="13">
    <location>
        <begin position="196"/>
        <end position="382"/>
    </location>
</feature>
<keyword evidence="15" id="KW-1185">Reference proteome</keyword>
<dbReference type="PROSITE" id="PS50878">
    <property type="entry name" value="RT_POL"/>
    <property type="match status" value="1"/>
</dbReference>
<dbReference type="SUPFAM" id="SSF56672">
    <property type="entry name" value="DNA/RNA polymerases"/>
    <property type="match status" value="1"/>
</dbReference>
<protein>
    <recommendedName>
        <fullName evidence="3">ribonuclease H</fullName>
        <ecNumber evidence="3">3.1.26.4</ecNumber>
    </recommendedName>
</protein>
<dbReference type="Pfam" id="PF24626">
    <property type="entry name" value="SH3_Tf2-1"/>
    <property type="match status" value="1"/>
</dbReference>
<dbReference type="Pfam" id="PF01399">
    <property type="entry name" value="PCI"/>
    <property type="match status" value="1"/>
</dbReference>
<name>A0ABN9LZG4_9NEOB</name>
<comment type="caution">
    <text evidence="14">The sequence shown here is derived from an EMBL/GenBank/DDBJ whole genome shotgun (WGS) entry which is preliminary data.</text>
</comment>
<dbReference type="InterPro" id="IPR016197">
    <property type="entry name" value="Chromo-like_dom_sf"/>
</dbReference>
<dbReference type="SUPFAM" id="SSF53098">
    <property type="entry name" value="Ribonuclease H-like"/>
    <property type="match status" value="1"/>
</dbReference>
<dbReference type="CDD" id="cd00024">
    <property type="entry name" value="CD_CSD"/>
    <property type="match status" value="1"/>
</dbReference>
<dbReference type="InterPro" id="IPR041373">
    <property type="entry name" value="RT_RNaseH"/>
</dbReference>
<dbReference type="InterPro" id="IPR043128">
    <property type="entry name" value="Rev_trsase/Diguanyl_cyclase"/>
</dbReference>
<evidence type="ECO:0000256" key="3">
    <source>
        <dbReference type="ARBA" id="ARBA00012180"/>
    </source>
</evidence>
<comment type="similarity">
    <text evidence="2">Belongs to the beta type-B retroviral polymerase family. HERV class-II K(HML-2) pol subfamily.</text>
</comment>
<keyword evidence="7" id="KW-0255">Endonuclease</keyword>
<evidence type="ECO:0000256" key="6">
    <source>
        <dbReference type="ARBA" id="ARBA00022722"/>
    </source>
</evidence>
<evidence type="ECO:0000313" key="14">
    <source>
        <dbReference type="EMBL" id="CAJ0952619.1"/>
    </source>
</evidence>
<sequence length="1198" mass="136353">MELRLVLSMDFLWWVFLSFLPQLAIFIVVLLAGSSGTQRERLRTVSRSKFLNFKNNCKLFLALKPRSSGDPVQQVKIIISLLRGDPQDWAFSLAPGDPALRDVDAFFLALGLLYDEPNSVDQAEKILLALCQGQDEAEIYCQKFRKWSVLTQWNECALAAIFRKGLSEALKDVMVGFPMPAGLNESVSLAIQIDRRLRERKAVHHLAYPIPLRGIDATPLAKNKPQYWTQLTMCMAPAHQDDIRFLYPLPLLSDLFARIKGSSWFTKIDLRGAYNLVRIKQGDEWKTAFNTPEGHFEYLVMPFGLSNALSVFQSFMHDIFREYLDKFLIVYLDDILVFSDDWESHVKQVRMVFQVLCAISLFVKGSKCLFGVQKVSFLGFIFSPSTIEMDPVKVQAIYDWTQPTSVKSLQKFLGFANFYRRFIANFSSVAKPLTDLTKKGADVVNWSSAAVEAFQELKRRFSSAPVLCQPDVSLPFQVEVDASEIGAGAVFSQRSSDGSVMKPCAFFSRKLSPAERNYDVGNRELLAMKWAFEEWRHWLEGAKHRVVVLTDHKNLTYLESAKRLTPRQARWSLFFSRFDFVVSYLPGSKNVKADALSRSFVPDSPGVPEPAGILKEGTNGQTERTNQTLETYLRCFVSADQDDWVSFLPLAEFALNNRASSATLASPFFCNSGFHPRFSSGQVESSDCPGVDTVVDRLQQIWTHVVDNLTLSQEKAQRFANRRRCVGPRLCVGDFVWLSSRYVPMKVSSPKFKPRFIGPYKISEVINPVSFRLALPASFAIHNVFHRSLLRRYVAPVVPSIDPPAPVLVEGELEYVVEKILDSRISRRKLQYLVKWKGYGQEDNSWVFASDVHAADLVRAFHLAHPGRPGGSVNIGGLSTALQNAVDKPLMPVGLPHPRFSGALPIMYAITLDLRNFANNADQQLAKKGKRKIGEMLEKAAELLMSCFRVCASDTRAAFEDSKKWGMLFLVNQLFKIYFKISKLHLCKPLIRAIESSNFKEDYTLSQKVTYRYYVGQKAMFDSEFKKAEEYLSFAFRHCLRSCQKNKRMILIYLLPVKMLLGHMPTIQLLKKYDLMQFADVTKAVRDGNLLLLTEALTKHETFFIRCGIFLILEKLKIITHRNLFKKVYLLLRTHQLSLDAFLVALKFMQVKDVDIDEVICIIVNLIYTGHIKGYISHQHQKLVVSRQNPFPPLSTIS</sequence>
<dbReference type="Pfam" id="PF00385">
    <property type="entry name" value="Chromo"/>
    <property type="match status" value="1"/>
</dbReference>
<dbReference type="InterPro" id="IPR036388">
    <property type="entry name" value="WH-like_DNA-bd_sf"/>
</dbReference>
<dbReference type="EMBL" id="CAUEEQ010035257">
    <property type="protein sequence ID" value="CAJ0952619.1"/>
    <property type="molecule type" value="Genomic_DNA"/>
</dbReference>
<dbReference type="InterPro" id="IPR012337">
    <property type="entry name" value="RNaseH-like_sf"/>
</dbReference>
<feature type="transmembrane region" description="Helical" evidence="10">
    <location>
        <begin position="12"/>
        <end position="33"/>
    </location>
</feature>
<dbReference type="CDD" id="cd01647">
    <property type="entry name" value="RT_LTR"/>
    <property type="match status" value="1"/>
</dbReference>
<dbReference type="SUPFAM" id="SSF54160">
    <property type="entry name" value="Chromo domain-like"/>
    <property type="match status" value="1"/>
</dbReference>
<dbReference type="PANTHER" id="PTHR37984:SF5">
    <property type="entry name" value="PROTEIN NYNRIN-LIKE"/>
    <property type="match status" value="1"/>
</dbReference>
<keyword evidence="10" id="KW-0472">Membrane</keyword>
<dbReference type="InterPro" id="IPR036397">
    <property type="entry name" value="RNaseH_sf"/>
</dbReference>
<dbReference type="Gene3D" id="2.40.50.40">
    <property type="match status" value="1"/>
</dbReference>
<evidence type="ECO:0000256" key="1">
    <source>
        <dbReference type="ARBA" id="ARBA00004123"/>
    </source>
</evidence>
<dbReference type="InterPro" id="IPR043502">
    <property type="entry name" value="DNA/RNA_pol_sf"/>
</dbReference>
<dbReference type="PROSITE" id="PS50013">
    <property type="entry name" value="CHROMO_2"/>
    <property type="match status" value="1"/>
</dbReference>
<dbReference type="SMART" id="SM00753">
    <property type="entry name" value="PAM"/>
    <property type="match status" value="1"/>
</dbReference>
<dbReference type="InterPro" id="IPR056924">
    <property type="entry name" value="SH3_Tf2-1"/>
</dbReference>
<dbReference type="InterPro" id="IPR023780">
    <property type="entry name" value="Chromo_domain"/>
</dbReference>
<dbReference type="InterPro" id="IPR050951">
    <property type="entry name" value="Retrovirus_Pol_polyprotein"/>
</dbReference>
<evidence type="ECO:0000256" key="2">
    <source>
        <dbReference type="ARBA" id="ARBA00010879"/>
    </source>
</evidence>
<dbReference type="InterPro" id="IPR000953">
    <property type="entry name" value="Chromo/chromo_shadow_dom"/>
</dbReference>
<accession>A0ABN9LZG4</accession>
<evidence type="ECO:0000256" key="5">
    <source>
        <dbReference type="ARBA" id="ARBA00022695"/>
    </source>
</evidence>
<gene>
    <name evidence="14" type="ORF">RIMI_LOCUS13953125</name>
</gene>
<dbReference type="EC" id="3.1.26.4" evidence="3"/>
<keyword evidence="9" id="KW-0695">RNA-directed DNA polymerase</keyword>
<evidence type="ECO:0000259" key="11">
    <source>
        <dbReference type="PROSITE" id="PS50013"/>
    </source>
</evidence>
<dbReference type="Pfam" id="PF17917">
    <property type="entry name" value="RT_RNaseH"/>
    <property type="match status" value="1"/>
</dbReference>
<feature type="domain" description="Chromo" evidence="11">
    <location>
        <begin position="815"/>
        <end position="862"/>
    </location>
</feature>
<dbReference type="Pfam" id="PF00078">
    <property type="entry name" value="RVT_1"/>
    <property type="match status" value="1"/>
</dbReference>
<dbReference type="Gene3D" id="3.10.10.10">
    <property type="entry name" value="HIV Type 1 Reverse Transcriptase, subunit A, domain 1"/>
    <property type="match status" value="1"/>
</dbReference>
<dbReference type="Gene3D" id="3.30.70.270">
    <property type="match status" value="2"/>
</dbReference>
<dbReference type="Gene3D" id="1.10.10.10">
    <property type="entry name" value="Winged helix-like DNA-binding domain superfamily/Winged helix DNA-binding domain"/>
    <property type="match status" value="1"/>
</dbReference>
<dbReference type="Gene3D" id="3.30.420.10">
    <property type="entry name" value="Ribonuclease H-like superfamily/Ribonuclease H"/>
    <property type="match status" value="1"/>
</dbReference>
<dbReference type="InterPro" id="IPR000717">
    <property type="entry name" value="PCI_dom"/>
</dbReference>
<proteinExistence type="inferred from homology"/>
<evidence type="ECO:0000256" key="7">
    <source>
        <dbReference type="ARBA" id="ARBA00022759"/>
    </source>
</evidence>
<evidence type="ECO:0000259" key="13">
    <source>
        <dbReference type="PROSITE" id="PS50878"/>
    </source>
</evidence>
<keyword evidence="6" id="KW-0540">Nuclease</keyword>
<dbReference type="SMART" id="SM00298">
    <property type="entry name" value="CHROMO"/>
    <property type="match status" value="1"/>
</dbReference>
<keyword evidence="10" id="KW-0812">Transmembrane</keyword>
<keyword evidence="10" id="KW-1133">Transmembrane helix</keyword>
<evidence type="ECO:0000256" key="10">
    <source>
        <dbReference type="SAM" id="Phobius"/>
    </source>
</evidence>
<dbReference type="PROSITE" id="PS50250">
    <property type="entry name" value="PCI"/>
    <property type="match status" value="1"/>
</dbReference>
<dbReference type="PANTHER" id="PTHR37984">
    <property type="entry name" value="PROTEIN CBG26694"/>
    <property type="match status" value="1"/>
</dbReference>
<keyword evidence="5" id="KW-0548">Nucleotidyltransferase</keyword>
<dbReference type="InterPro" id="IPR000477">
    <property type="entry name" value="RT_dom"/>
</dbReference>
<keyword evidence="4" id="KW-0808">Transferase</keyword>
<reference evidence="14" key="1">
    <citation type="submission" date="2023-07" db="EMBL/GenBank/DDBJ databases">
        <authorList>
            <person name="Stuckert A."/>
        </authorList>
    </citation>
    <scope>NUCLEOTIDE SEQUENCE</scope>
</reference>
<keyword evidence="8" id="KW-0378">Hydrolase</keyword>
<comment type="subcellular location">
    <subcellularLocation>
        <location evidence="1">Nucleus</location>
    </subcellularLocation>
</comment>